<evidence type="ECO:0000313" key="3">
    <source>
        <dbReference type="EMBL" id="GLR92289.1"/>
    </source>
</evidence>
<dbReference type="Proteomes" id="UP001156905">
    <property type="component" value="Unassembled WGS sequence"/>
</dbReference>
<dbReference type="Pfam" id="PF13007">
    <property type="entry name" value="LZ_Tnp_IS66"/>
    <property type="match status" value="1"/>
</dbReference>
<name>A0ABQ6BD33_9BRAD</name>
<protein>
    <recommendedName>
        <fullName evidence="2">Transposase TnpC homeodomain domain-containing protein</fullName>
    </recommendedName>
</protein>
<accession>A0ABQ6BD33</accession>
<evidence type="ECO:0000256" key="1">
    <source>
        <dbReference type="SAM" id="Coils"/>
    </source>
</evidence>
<sequence>MTSKPGALPSDLASAYMALLAEREALQAERDVAVADAANARAELSDNEALIAHLELRIEKLKRELYGQRSERTARLIEQLELELEELVTTASEDELAAQAAAAKAQKVRAFTRKRPVRKPWPDDIEHERVVIEAPTTCACCGGSRLAARRRSG</sequence>
<feature type="domain" description="Transposase TnpC homeodomain" evidence="2">
    <location>
        <begin position="53"/>
        <end position="130"/>
    </location>
</feature>
<reference evidence="4" key="1">
    <citation type="journal article" date="2019" name="Int. J. Syst. Evol. Microbiol.">
        <title>The Global Catalogue of Microorganisms (GCM) 10K type strain sequencing project: providing services to taxonomists for standard genome sequencing and annotation.</title>
        <authorList>
            <consortium name="The Broad Institute Genomics Platform"/>
            <consortium name="The Broad Institute Genome Sequencing Center for Infectious Disease"/>
            <person name="Wu L."/>
            <person name="Ma J."/>
        </authorList>
    </citation>
    <scope>NUCLEOTIDE SEQUENCE [LARGE SCALE GENOMIC DNA]</scope>
    <source>
        <strain evidence="4">NBRC 102520</strain>
    </source>
</reference>
<keyword evidence="4" id="KW-1185">Reference proteome</keyword>
<proteinExistence type="predicted"/>
<keyword evidence="1" id="KW-0175">Coiled coil</keyword>
<evidence type="ECO:0000259" key="2">
    <source>
        <dbReference type="Pfam" id="PF13007"/>
    </source>
</evidence>
<evidence type="ECO:0000313" key="4">
    <source>
        <dbReference type="Proteomes" id="UP001156905"/>
    </source>
</evidence>
<gene>
    <name evidence="3" type="ORF">GCM10007857_90130</name>
</gene>
<dbReference type="EMBL" id="BSOW01000081">
    <property type="protein sequence ID" value="GLR92289.1"/>
    <property type="molecule type" value="Genomic_DNA"/>
</dbReference>
<comment type="caution">
    <text evidence="3">The sequence shown here is derived from an EMBL/GenBank/DDBJ whole genome shotgun (WGS) entry which is preliminary data.</text>
</comment>
<dbReference type="InterPro" id="IPR024463">
    <property type="entry name" value="Transposase_TnpC_homeodom"/>
</dbReference>
<organism evidence="3 4">
    <name type="scientific">Bradyrhizobium iriomotense</name>
    <dbReference type="NCBI Taxonomy" id="441950"/>
    <lineage>
        <taxon>Bacteria</taxon>
        <taxon>Pseudomonadati</taxon>
        <taxon>Pseudomonadota</taxon>
        <taxon>Alphaproteobacteria</taxon>
        <taxon>Hyphomicrobiales</taxon>
        <taxon>Nitrobacteraceae</taxon>
        <taxon>Bradyrhizobium</taxon>
    </lineage>
</organism>
<feature type="coiled-coil region" evidence="1">
    <location>
        <begin position="23"/>
        <end position="97"/>
    </location>
</feature>